<gene>
    <name evidence="2" type="ORF">QIS74_05549</name>
</gene>
<keyword evidence="3" id="KW-1185">Reference proteome</keyword>
<reference evidence="2 3" key="1">
    <citation type="submission" date="2023-04" db="EMBL/GenBank/DDBJ databases">
        <title>Colletotrichum tabacum stain YC1 causing leaf anthracnose on Nicotiana tabacum(L.) cv.</title>
        <authorList>
            <person name="Ji Z."/>
            <person name="Wang M."/>
            <person name="Zhang J."/>
            <person name="Wang N."/>
            <person name="Zhou Z."/>
        </authorList>
    </citation>
    <scope>NUCLEOTIDE SEQUENCE [LARGE SCALE GENOMIC DNA]</scope>
    <source>
        <strain evidence="2 3">YC1</strain>
    </source>
</reference>
<name>A0AAV9TGU1_9PEZI</name>
<organism evidence="2 3">
    <name type="scientific">Colletotrichum tabaci</name>
    <dbReference type="NCBI Taxonomy" id="1209068"/>
    <lineage>
        <taxon>Eukaryota</taxon>
        <taxon>Fungi</taxon>
        <taxon>Dikarya</taxon>
        <taxon>Ascomycota</taxon>
        <taxon>Pezizomycotina</taxon>
        <taxon>Sordariomycetes</taxon>
        <taxon>Hypocreomycetidae</taxon>
        <taxon>Glomerellales</taxon>
        <taxon>Glomerellaceae</taxon>
        <taxon>Colletotrichum</taxon>
        <taxon>Colletotrichum destructivum species complex</taxon>
    </lineage>
</organism>
<accession>A0AAV9TGU1</accession>
<dbReference type="Proteomes" id="UP001327957">
    <property type="component" value="Unassembled WGS sequence"/>
</dbReference>
<feature type="compositionally biased region" description="Polar residues" evidence="1">
    <location>
        <begin position="11"/>
        <end position="22"/>
    </location>
</feature>
<proteinExistence type="predicted"/>
<comment type="caution">
    <text evidence="2">The sequence shown here is derived from an EMBL/GenBank/DDBJ whole genome shotgun (WGS) entry which is preliminary data.</text>
</comment>
<sequence>MRHSPEMQIDSHATSRNGPNSTQSLPAMLLWDRQDCIPLRKVLLEDDMIVLLTPVVVPHSILGDNGKDPFEPLGRAIASRHSLVRHVPYTKRGGITNVHFEFIKRAKAIVFVISSPPLDDDVSQIDLADTARTMADERPQIIVACCNLQAHDFHTDHFATMVQIAGYSPPELETAASIIFGDIRPPMGNAIPLQNLIIAPQTWPVEACGIDMAPIHQLWTECLPPKYHLSQHELVILLQRDGFSRHYVVREPETKQIIGFCATYTTYPDGGASDWLLKFDDMLAKNYSSAGLTFRRCGMAEYYQVLDIVSRDAARKDNFGWYDQYFILDGTPHIEDILLGLEGDTIVAIALTYTPKSGSPVSGDLPWANSIGADVGGVTCICIIGLWLHWKTSAVPFAHARSDDHPEMVNSRDSVMTRLLDTCVKLLAEQGMRQMFIDGAKGGDAGFQSLGFREWARYKDVWRKVGA</sequence>
<evidence type="ECO:0000313" key="2">
    <source>
        <dbReference type="EMBL" id="KAK6220047.1"/>
    </source>
</evidence>
<evidence type="ECO:0000313" key="3">
    <source>
        <dbReference type="Proteomes" id="UP001327957"/>
    </source>
</evidence>
<evidence type="ECO:0000256" key="1">
    <source>
        <dbReference type="SAM" id="MobiDB-lite"/>
    </source>
</evidence>
<feature type="region of interest" description="Disordered" evidence="1">
    <location>
        <begin position="1"/>
        <end position="22"/>
    </location>
</feature>
<dbReference type="AlphaFoldDB" id="A0AAV9TGU1"/>
<protein>
    <submittedName>
        <fullName evidence="2">Uncharacterized protein</fullName>
    </submittedName>
</protein>
<dbReference type="EMBL" id="JASAOK010000030">
    <property type="protein sequence ID" value="KAK6220047.1"/>
    <property type="molecule type" value="Genomic_DNA"/>
</dbReference>